<feature type="transmembrane region" description="Helical" evidence="11">
    <location>
        <begin position="579"/>
        <end position="598"/>
    </location>
</feature>
<evidence type="ECO:0000256" key="6">
    <source>
        <dbReference type="ARBA" id="ARBA00022989"/>
    </source>
</evidence>
<dbReference type="PANTHER" id="PTHR47049">
    <property type="entry name" value="PIEZO-TYPE MECHANOSENSITIVE ION CHANNEL HOMOLOG"/>
    <property type="match status" value="1"/>
</dbReference>
<feature type="transmembrane region" description="Helical" evidence="11">
    <location>
        <begin position="1031"/>
        <end position="1050"/>
    </location>
</feature>
<comment type="subcellular location">
    <subcellularLocation>
        <location evidence="1">Cell membrane</location>
        <topology evidence="1">Multi-pass membrane protein</topology>
    </subcellularLocation>
</comment>
<dbReference type="GO" id="GO:0005886">
    <property type="term" value="C:plasma membrane"/>
    <property type="evidence" value="ECO:0007669"/>
    <property type="project" value="UniProtKB-SubCell"/>
</dbReference>
<keyword evidence="18" id="KW-1185">Reference proteome</keyword>
<evidence type="ECO:0000256" key="11">
    <source>
        <dbReference type="SAM" id="Phobius"/>
    </source>
</evidence>
<evidence type="ECO:0000256" key="9">
    <source>
        <dbReference type="ARBA" id="ARBA00023303"/>
    </source>
</evidence>
<evidence type="ECO:0000313" key="17">
    <source>
        <dbReference type="EMBL" id="KAK7574276.1"/>
    </source>
</evidence>
<feature type="region of interest" description="Disordered" evidence="10">
    <location>
        <begin position="1587"/>
        <end position="1623"/>
    </location>
</feature>
<evidence type="ECO:0000259" key="16">
    <source>
        <dbReference type="Pfam" id="PF24874"/>
    </source>
</evidence>
<dbReference type="Pfam" id="PF24874">
    <property type="entry name" value="Piezo_THU9_anchor"/>
    <property type="match status" value="1"/>
</dbReference>
<feature type="transmembrane region" description="Helical" evidence="11">
    <location>
        <begin position="1210"/>
        <end position="1234"/>
    </location>
</feature>
<evidence type="ECO:0000259" key="13">
    <source>
        <dbReference type="Pfam" id="PF15917"/>
    </source>
</evidence>
<feature type="transmembrane region" description="Helical" evidence="11">
    <location>
        <begin position="430"/>
        <end position="448"/>
    </location>
</feature>
<feature type="compositionally biased region" description="Basic and acidic residues" evidence="10">
    <location>
        <begin position="738"/>
        <end position="747"/>
    </location>
</feature>
<evidence type="ECO:0000256" key="7">
    <source>
        <dbReference type="ARBA" id="ARBA00023065"/>
    </source>
</evidence>
<keyword evidence="4" id="KW-1003">Cell membrane</keyword>
<dbReference type="InterPro" id="IPR056768">
    <property type="entry name" value="THU_Piezo"/>
</dbReference>
<dbReference type="EMBL" id="JBBCAQ010000037">
    <property type="protein sequence ID" value="KAK7574276.1"/>
    <property type="molecule type" value="Genomic_DNA"/>
</dbReference>
<feature type="domain" description="Piezo THU9 and anchor" evidence="16">
    <location>
        <begin position="2047"/>
        <end position="2283"/>
    </location>
</feature>
<comment type="similarity">
    <text evidence="2">Belongs to the PIEZO (TC 1.A.75) family.</text>
</comment>
<evidence type="ECO:0000313" key="18">
    <source>
        <dbReference type="Proteomes" id="UP001367676"/>
    </source>
</evidence>
<keyword evidence="9" id="KW-0407">Ion channel</keyword>
<feature type="transmembrane region" description="Helical" evidence="11">
    <location>
        <begin position="156"/>
        <end position="177"/>
    </location>
</feature>
<protein>
    <recommendedName>
        <fullName evidence="19">Piezo-type mechanosensitive ion channel component</fullName>
    </recommendedName>
</protein>
<evidence type="ECO:0000259" key="15">
    <source>
        <dbReference type="Pfam" id="PF24871"/>
    </source>
</evidence>
<feature type="transmembrane region" description="Helical" evidence="11">
    <location>
        <begin position="2185"/>
        <end position="2204"/>
    </location>
</feature>
<evidence type="ECO:0000256" key="10">
    <source>
        <dbReference type="SAM" id="MobiDB-lite"/>
    </source>
</evidence>
<dbReference type="InterPro" id="IPR056769">
    <property type="entry name" value="Piezo_TM1-24"/>
</dbReference>
<feature type="region of interest" description="Disordered" evidence="10">
    <location>
        <begin position="1642"/>
        <end position="1697"/>
    </location>
</feature>
<dbReference type="InterPro" id="IPR031334">
    <property type="entry name" value="Piezo_cap_dom"/>
</dbReference>
<evidence type="ECO:0000256" key="5">
    <source>
        <dbReference type="ARBA" id="ARBA00022692"/>
    </source>
</evidence>
<reference evidence="17 18" key="1">
    <citation type="submission" date="2024-03" db="EMBL/GenBank/DDBJ databases">
        <title>Adaptation during the transition from Ophiocordyceps entomopathogen to insect associate is accompanied by gene loss and intensified selection.</title>
        <authorList>
            <person name="Ward C.M."/>
            <person name="Onetto C.A."/>
            <person name="Borneman A.R."/>
        </authorList>
    </citation>
    <scope>NUCLEOTIDE SEQUENCE [LARGE SCALE GENOMIC DNA]</scope>
    <source>
        <strain evidence="17">AWRI1</strain>
        <tissue evidence="17">Single Adult Female</tissue>
    </source>
</reference>
<evidence type="ECO:0000256" key="1">
    <source>
        <dbReference type="ARBA" id="ARBA00004651"/>
    </source>
</evidence>
<dbReference type="GO" id="GO:0008381">
    <property type="term" value="F:mechanosensitive monoatomic ion channel activity"/>
    <property type="evidence" value="ECO:0007669"/>
    <property type="project" value="InterPro"/>
</dbReference>
<sequence>MNISLRICGVDLGHKHPKMKAQSNLSKNDGHTGFFLKLNFIISTIALCLQVIFQIFLLSFGEYGQIISRNCGELEKLFRHIGFIRYGDSLSPLNTALHIAPEVIAIFSSFFVYIFCDRLNPKSPDFEAAEIGLLGGLLRTPETTAELRRSLMQKKALLALAIIGKYLSLVMLCFVSILVPSFISGFLYVTFLCSVTYWACDKNLGRNFAYLCRFLCIIIFFYIVAIFCYQTEWVQEQLPPNSDIPKNFGLQTLRQTNCSNEDSRAYTINPQLSWPSFVLPYALIMLLYLLIFESGLLLFIAEYLRKQPEGISRQIQSTRLSQKSQKTSLFRNKTNRWRIATRQLLRGRESVYRRSGTTTMSRDSHGSITLSFNAEVKIDQPLEEIHDGDESFKVEIMEYLIDASITVISFITRTSYIGTNIIMMTWSITYHSWLTFFLLLGAIILWMVPNQRQSMLRLSPFLTAYAIFLLVTQYLFDLDFTNEELIKTRINITEGEQIGFSKSDFPVKELGIKTLFTTMFWITMRQYMRERQESKSTSTVAHMMAPVHFTFGTATALGGDPSSKGGQIIQKFGEQVRKFLTKFWIWAVTITLFAIGIIGDQMNLFRIIYMALALTFVVTFQLSWVIWRKMMYGFWLTVISISMIVLVMIYTFQFDRIKSLWERIGVDEPWQKNIGLDKKTPGELFFFLIVPTFFVIITVIQLKYFHKDFLLISDIKSRGTSTARPKSRPSIISDDEYSTQKEEESSRTELTSPDNPKSAESSKSHTEAKTNYMLQPSRPSFHVFGHAPTVKTLQTLDRIKLFIKNAIEMMWLFSELHIKKFILALIMVISIAEVNVIHFGFVIGTVTAMMLSAQLQDIVIKLTSVAAAITLLAEMIFQIDHFTTSQWAVTCPDGNNSQLILNGTDWLGFYKIGHYSMVELLSGYIWIILAVTIYVVIITRQKYKRHLKGRPLSRSRVLFPRVSYREANNGVVSCIQYLLNYGFYRFGVEITFISMVILIANRLNFMALIYAIWLMALILCPRVTLSKIWYFFNWFIAVSIPLQYAICVGLPPRFCFVSFNVTEPVSDALAWLLLPVNDVKPDATLLIYDFIVLLLVTRQTKVFRIEYQHRNNDYSGGMNKSILLEMESPNYVNPIPDFISDKKSYLDIIKHGVLCSLLWISCAVAFLAGTSNVTLFSFGYVIGSFLILWQGNDFYLRPISTILKWWNCFLTYNVGIIFLKAFFQIPGCIFMKFIPKDLCWLIKLLGIGCIQDFTIIDAFFVGDERNSDYCRRTDINQLPVAGMGSDVICFILLIFQKRLFSSHYFVRIVDEAKAMAVLAARGAELIEELSRKQIQKQQELEKAVLQKIKSKMDSIKAAQKKIQGQKSKENTTHAEGLSHKLDLPKKFFSSQQPTEIHILKQTFLNIEPQAPLAHDTSPSISSAISHQGFHTPIEDDPPTLTSRPNSYLQPQTPTSAIMTVSLEGYLEPQRMSFGSRPFSYDEAGHPFSPPLYGSSAVSHRRQSSLGFYPLQHWYPSSMAPRRSSSVSSHHTSIRSGDYYMFDDNEETHSLIGFEDELTAVEEVDEEYQGRTLGKLMENVLRTDLKEALKSSSHGTSSDERKGTSKSKSKMVSKSSSSIGDYNNGEDDNACSTCQFKSTDATTSKDVTDSFDDSSHSTPVRRKKRGSDFRQASFKRRRRGDQHEDDNSDTDGTLVGSIQEDSRPIQNCMDGFLTYLKFANAFLNSCMISIIQFLNRKSRDHRYVIHALEKEKKTLKETRNLRIGMRILPDMKWQPVPADCRAQEPKSSLKIEDFESQGLVASSQPVFVRLLLAIYHALMSHSDMVCYFAVFILQIKSPTLASLPLSLMVLFWGTLSIPRPTKRFWVTIIAYTEFVVVVKNICQSDFFPIDTSVVDEKPFHWARTLGVEKESNDAFYDLILLLAVFFHRSTLKSLGLWKSAEECNKDNKVTTLLNLNYVEPNDSSIISGTDSDVITEVTTVQLNISGHPSEEVVNQSIESYQNQTTGPHMKVNSRSLSSSKENLFETFTKPVTEFFSKLIDSKSRIADDVYAYMFFCDFCNIIVIIFGFSSFGAAKGDGGVTQYIEDNKIPFAFLAMVIIQFALIVVDRWLYLSRYIVGKLVFQYLLVVAIHVWMFFILPAVTERRFNDAYPPSIWYLIKCLYLLLSAYQIRCGYPTRILGNFLCKNYNLVNMVLFKIFMAIPFVYELRTLMDWIWTETSMTVFDWIKMEDIFSQIFQLKCSRRAECKYPLPRSQKIPAKTKFLWGAGGLVGLFTTIWFPLVLFSLGDTVGQPNIPTNMFAKVQISSYQPIYAGYSSKIYSLTDDQWTDIKRVYQSDNALTFLSDYYPDDVGVLTLPTYSSSIWTIPPPEKDEIARGLTNCSQMKVSFEWTINRQSENPESPKTITESNVVPLSPEMCKDMLNVLETDENGVRNFTIPQLMPKFLKVTSIGKASPVIKLMKHHDSKASLDSGELEEEPYINVTFRLQRANNSGDIWWLVYENKNESLSFMEEIDSITTNYSTKQSLIIYTFNDKTFPPGLLSLISGQGIIGLYTTFVIVAGAYIKGYFTNTSARIMFEDMPYVDRILQLCLDIFLVRERREFDLEEALFAKLIFLYRSPETIIKWTREPEDGGSDEY</sequence>
<feature type="domain" description="Piezo TM1-24" evidence="15">
    <location>
        <begin position="26"/>
        <end position="710"/>
    </location>
</feature>
<feature type="transmembrane region" description="Helical" evidence="11">
    <location>
        <begin position="207"/>
        <end position="227"/>
    </location>
</feature>
<comment type="caution">
    <text evidence="17">The sequence shown here is derived from an EMBL/GenBank/DDBJ whole genome shotgun (WGS) entry which is preliminary data.</text>
</comment>
<feature type="transmembrane region" description="Helical" evidence="11">
    <location>
        <begin position="183"/>
        <end position="200"/>
    </location>
</feature>
<proteinExistence type="inferred from homology"/>
<feature type="transmembrane region" description="Helical" evidence="11">
    <location>
        <begin position="604"/>
        <end position="627"/>
    </location>
</feature>
<keyword evidence="8 11" id="KW-0472">Membrane</keyword>
<feature type="transmembrane region" description="Helical" evidence="11">
    <location>
        <begin position="2121"/>
        <end position="2141"/>
    </location>
</feature>
<feature type="transmembrane region" description="Helical" evidence="11">
    <location>
        <begin position="821"/>
        <end position="846"/>
    </location>
</feature>
<feature type="compositionally biased region" description="Polar residues" evidence="10">
    <location>
        <begin position="748"/>
        <end position="759"/>
    </location>
</feature>
<dbReference type="Pfam" id="PF12166">
    <property type="entry name" value="Piezo_cap"/>
    <property type="match status" value="1"/>
</dbReference>
<evidence type="ECO:0000259" key="12">
    <source>
        <dbReference type="Pfam" id="PF12166"/>
    </source>
</evidence>
<feature type="transmembrane region" description="Helical" evidence="11">
    <location>
        <begin position="920"/>
        <end position="939"/>
    </location>
</feature>
<keyword evidence="5 11" id="KW-0812">Transmembrane</keyword>
<feature type="transmembrane region" description="Helical" evidence="11">
    <location>
        <begin position="2088"/>
        <end position="2109"/>
    </location>
</feature>
<evidence type="ECO:0008006" key="19">
    <source>
        <dbReference type="Google" id="ProtNLM"/>
    </source>
</evidence>
<evidence type="ECO:0000259" key="14">
    <source>
        <dbReference type="Pfam" id="PF23188"/>
    </source>
</evidence>
<dbReference type="Proteomes" id="UP001367676">
    <property type="component" value="Unassembled WGS sequence"/>
</dbReference>
<evidence type="ECO:0000256" key="2">
    <source>
        <dbReference type="ARBA" id="ARBA00007821"/>
    </source>
</evidence>
<accession>A0AAN9TKC5</accession>
<feature type="transmembrane region" description="Helical" evidence="11">
    <location>
        <begin position="34"/>
        <end position="57"/>
    </location>
</feature>
<feature type="transmembrane region" description="Helical" evidence="11">
    <location>
        <begin position="634"/>
        <end position="652"/>
    </location>
</feature>
<dbReference type="InterPro" id="IPR031805">
    <property type="entry name" value="Piezo_TM25-28"/>
</dbReference>
<feature type="transmembrane region" description="Helical" evidence="11">
    <location>
        <begin position="96"/>
        <end position="116"/>
    </location>
</feature>
<gene>
    <name evidence="17" type="ORF">V9T40_011467</name>
</gene>
<feature type="transmembrane region" description="Helical" evidence="11">
    <location>
        <begin position="2153"/>
        <end position="2173"/>
    </location>
</feature>
<feature type="transmembrane region" description="Helical" evidence="11">
    <location>
        <begin position="1148"/>
        <end position="1167"/>
    </location>
</feature>
<dbReference type="Pfam" id="PF15917">
    <property type="entry name" value="Piezo_TM25-28"/>
    <property type="match status" value="1"/>
</dbReference>
<keyword evidence="7" id="KW-0406">Ion transport</keyword>
<evidence type="ECO:0000256" key="3">
    <source>
        <dbReference type="ARBA" id="ARBA00022448"/>
    </source>
</evidence>
<dbReference type="Pfam" id="PF24871">
    <property type="entry name" value="Piezo_TM1-24"/>
    <property type="match status" value="1"/>
</dbReference>
<evidence type="ECO:0000256" key="4">
    <source>
        <dbReference type="ARBA" id="ARBA00022475"/>
    </source>
</evidence>
<feature type="domain" description="Piezo TM25-28" evidence="13">
    <location>
        <begin position="1130"/>
        <end position="1374"/>
    </location>
</feature>
<feature type="transmembrane region" description="Helical" evidence="11">
    <location>
        <begin position="1240"/>
        <end position="1262"/>
    </location>
</feature>
<dbReference type="InterPro" id="IPR027272">
    <property type="entry name" value="Piezo"/>
</dbReference>
<evidence type="ECO:0000256" key="8">
    <source>
        <dbReference type="ARBA" id="ARBA00023136"/>
    </source>
</evidence>
<dbReference type="Pfam" id="PF23188">
    <property type="entry name" value="THU_Piezo1"/>
    <property type="match status" value="1"/>
</dbReference>
<feature type="transmembrane region" description="Helical" evidence="11">
    <location>
        <begin position="1711"/>
        <end position="1733"/>
    </location>
</feature>
<name>A0AAN9TKC5_9HEMI</name>
<dbReference type="PANTHER" id="PTHR47049:SF2">
    <property type="entry name" value="PIEZO-TYPE MECHANOSENSITIVE ION CHANNEL HOMOLOG"/>
    <property type="match status" value="1"/>
</dbReference>
<feature type="domain" description="Piezo transmembrane helical unit" evidence="14">
    <location>
        <begin position="1818"/>
        <end position="1937"/>
    </location>
</feature>
<feature type="transmembrane region" description="Helical" evidence="11">
    <location>
        <begin position="2261"/>
        <end position="2284"/>
    </location>
</feature>
<dbReference type="InterPro" id="IPR056770">
    <property type="entry name" value="Piezo_THU9_anchor"/>
</dbReference>
<feature type="transmembrane region" description="Helical" evidence="11">
    <location>
        <begin position="1173"/>
        <end position="1189"/>
    </location>
</feature>
<feature type="transmembrane region" description="Helical" evidence="11">
    <location>
        <begin position="2048"/>
        <end position="2068"/>
    </location>
</feature>
<feature type="transmembrane region" description="Helical" evidence="11">
    <location>
        <begin position="281"/>
        <end position="304"/>
    </location>
</feature>
<feature type="transmembrane region" description="Helical" evidence="11">
    <location>
        <begin position="2538"/>
        <end position="2562"/>
    </location>
</feature>
<feature type="transmembrane region" description="Helical" evidence="11">
    <location>
        <begin position="455"/>
        <end position="476"/>
    </location>
</feature>
<keyword evidence="6 11" id="KW-1133">Transmembrane helix</keyword>
<keyword evidence="3" id="KW-0813">Transport</keyword>
<feature type="transmembrane region" description="Helical" evidence="11">
    <location>
        <begin position="1274"/>
        <end position="1295"/>
    </location>
</feature>
<feature type="transmembrane region" description="Helical" evidence="11">
    <location>
        <begin position="684"/>
        <end position="705"/>
    </location>
</feature>
<organism evidence="17 18">
    <name type="scientific">Parthenolecanium corni</name>
    <dbReference type="NCBI Taxonomy" id="536013"/>
    <lineage>
        <taxon>Eukaryota</taxon>
        <taxon>Metazoa</taxon>
        <taxon>Ecdysozoa</taxon>
        <taxon>Arthropoda</taxon>
        <taxon>Hexapoda</taxon>
        <taxon>Insecta</taxon>
        <taxon>Pterygota</taxon>
        <taxon>Neoptera</taxon>
        <taxon>Paraneoptera</taxon>
        <taxon>Hemiptera</taxon>
        <taxon>Sternorrhyncha</taxon>
        <taxon>Coccoidea</taxon>
        <taxon>Coccidae</taxon>
        <taxon>Parthenolecanium</taxon>
    </lineage>
</organism>
<feature type="domain" description="Piezo non-specific cation channel cap" evidence="12">
    <location>
        <begin position="2319"/>
        <end position="2626"/>
    </location>
</feature>
<feature type="region of interest" description="Disordered" evidence="10">
    <location>
        <begin position="719"/>
        <end position="768"/>
    </location>
</feature>